<dbReference type="EMBL" id="CAJOBC010005069">
    <property type="protein sequence ID" value="CAF3850590.1"/>
    <property type="molecule type" value="Genomic_DNA"/>
</dbReference>
<evidence type="ECO:0000313" key="5">
    <source>
        <dbReference type="EMBL" id="CAF3850590.1"/>
    </source>
</evidence>
<comment type="caution">
    <text evidence="3">The sequence shown here is derived from an EMBL/GenBank/DDBJ whole genome shotgun (WGS) entry which is preliminary data.</text>
</comment>
<name>A0A814MYA6_9BILA</name>
<dbReference type="SUPFAM" id="SSF54648">
    <property type="entry name" value="DLC"/>
    <property type="match status" value="1"/>
</dbReference>
<comment type="similarity">
    <text evidence="1">Belongs to the dynein light chain family.</text>
</comment>
<keyword evidence="1" id="KW-0206">Cytoskeleton</keyword>
<keyword evidence="6" id="KW-1185">Reference proteome</keyword>
<sequence>MSIISSRNSSGGVPIVREANMLKPVQQESINIAQQAIKKYGGYHVGQRSNIAKQIQSDMNRKYGRHWQCIVGNDYGSAIAFKKQNHIVFQIDRAFITLFKGVC</sequence>
<dbReference type="PANTHER" id="PTHR11886">
    <property type="entry name" value="DYNEIN LIGHT CHAIN"/>
    <property type="match status" value="1"/>
</dbReference>
<dbReference type="Proteomes" id="UP000682733">
    <property type="component" value="Unassembled WGS sequence"/>
</dbReference>
<evidence type="ECO:0000313" key="4">
    <source>
        <dbReference type="EMBL" id="CAF3740586.1"/>
    </source>
</evidence>
<evidence type="ECO:0000256" key="1">
    <source>
        <dbReference type="RuleBase" id="RU365010"/>
    </source>
</evidence>
<evidence type="ECO:0000313" key="2">
    <source>
        <dbReference type="EMBL" id="CAF0969012.1"/>
    </source>
</evidence>
<keyword evidence="1" id="KW-0963">Cytoplasm</keyword>
<dbReference type="AlphaFoldDB" id="A0A814MYA6"/>
<dbReference type="Proteomes" id="UP000681722">
    <property type="component" value="Unassembled WGS sequence"/>
</dbReference>
<dbReference type="Gene3D" id="3.30.740.10">
    <property type="entry name" value="Protein Inhibitor Of Neuronal Nitric Oxide Synthase"/>
    <property type="match status" value="1"/>
</dbReference>
<evidence type="ECO:0000313" key="6">
    <source>
        <dbReference type="Proteomes" id="UP000663829"/>
    </source>
</evidence>
<gene>
    <name evidence="3" type="ORF">GPM918_LOCUS17960</name>
    <name evidence="2" type="ORF">OVA965_LOCUS13000</name>
    <name evidence="5" type="ORF">SRO942_LOCUS17957</name>
    <name evidence="4" type="ORF">TMI583_LOCUS13002</name>
</gene>
<evidence type="ECO:0000313" key="3">
    <source>
        <dbReference type="EMBL" id="CAF1084972.1"/>
    </source>
</evidence>
<dbReference type="GO" id="GO:0007017">
    <property type="term" value="P:microtubule-based process"/>
    <property type="evidence" value="ECO:0007669"/>
    <property type="project" value="InterPro"/>
</dbReference>
<proteinExistence type="inferred from homology"/>
<dbReference type="Proteomes" id="UP000663829">
    <property type="component" value="Unassembled WGS sequence"/>
</dbReference>
<dbReference type="InterPro" id="IPR037177">
    <property type="entry name" value="DLC_sf"/>
</dbReference>
<protein>
    <recommendedName>
        <fullName evidence="1">Dynein light chain</fullName>
    </recommendedName>
</protein>
<dbReference type="GO" id="GO:0005874">
    <property type="term" value="C:microtubule"/>
    <property type="evidence" value="ECO:0007669"/>
    <property type="project" value="UniProtKB-KW"/>
</dbReference>
<accession>A0A814MYA6</accession>
<dbReference type="EMBL" id="CAJNOK010005336">
    <property type="protein sequence ID" value="CAF0969012.1"/>
    <property type="molecule type" value="Genomic_DNA"/>
</dbReference>
<dbReference type="InterPro" id="IPR001372">
    <property type="entry name" value="Dynein_light_chain_typ-1/2"/>
</dbReference>
<dbReference type="GO" id="GO:0005868">
    <property type="term" value="C:cytoplasmic dynein complex"/>
    <property type="evidence" value="ECO:0007669"/>
    <property type="project" value="TreeGrafter"/>
</dbReference>
<keyword evidence="1" id="KW-0243">Dynein</keyword>
<dbReference type="PANTHER" id="PTHR11886:SF35">
    <property type="entry name" value="DYNEIN LIGHT CHAIN"/>
    <property type="match status" value="1"/>
</dbReference>
<keyword evidence="1" id="KW-0505">Motor protein</keyword>
<dbReference type="OrthoDB" id="6506078at2759"/>
<dbReference type="EMBL" id="CAJOBA010005341">
    <property type="protein sequence ID" value="CAF3740586.1"/>
    <property type="molecule type" value="Genomic_DNA"/>
</dbReference>
<comment type="subcellular location">
    <subcellularLocation>
        <location evidence="1">Cytoplasm</location>
        <location evidence="1">Cytoskeleton</location>
    </subcellularLocation>
</comment>
<dbReference type="GO" id="GO:0045505">
    <property type="term" value="F:dynein intermediate chain binding"/>
    <property type="evidence" value="ECO:0007669"/>
    <property type="project" value="TreeGrafter"/>
</dbReference>
<dbReference type="Pfam" id="PF01221">
    <property type="entry name" value="Dynein_light"/>
    <property type="match status" value="1"/>
</dbReference>
<dbReference type="SMART" id="SM01375">
    <property type="entry name" value="Dynein_light"/>
    <property type="match status" value="1"/>
</dbReference>
<dbReference type="EMBL" id="CAJNOQ010005069">
    <property type="protein sequence ID" value="CAF1084972.1"/>
    <property type="molecule type" value="Genomic_DNA"/>
</dbReference>
<keyword evidence="1" id="KW-0493">Microtubule</keyword>
<organism evidence="3 6">
    <name type="scientific">Didymodactylos carnosus</name>
    <dbReference type="NCBI Taxonomy" id="1234261"/>
    <lineage>
        <taxon>Eukaryota</taxon>
        <taxon>Metazoa</taxon>
        <taxon>Spiralia</taxon>
        <taxon>Gnathifera</taxon>
        <taxon>Rotifera</taxon>
        <taxon>Eurotatoria</taxon>
        <taxon>Bdelloidea</taxon>
        <taxon>Philodinida</taxon>
        <taxon>Philodinidae</taxon>
        <taxon>Didymodactylos</taxon>
    </lineage>
</organism>
<dbReference type="Proteomes" id="UP000677228">
    <property type="component" value="Unassembled WGS sequence"/>
</dbReference>
<reference evidence="3" key="1">
    <citation type="submission" date="2021-02" db="EMBL/GenBank/DDBJ databases">
        <authorList>
            <person name="Nowell W R."/>
        </authorList>
    </citation>
    <scope>NUCLEOTIDE SEQUENCE</scope>
</reference>